<dbReference type="EMBL" id="BRYB01006427">
    <property type="protein sequence ID" value="GMI57335.1"/>
    <property type="molecule type" value="Genomic_DNA"/>
</dbReference>
<organism evidence="2 3">
    <name type="scientific">Tetraparma gracilis</name>
    <dbReference type="NCBI Taxonomy" id="2962635"/>
    <lineage>
        <taxon>Eukaryota</taxon>
        <taxon>Sar</taxon>
        <taxon>Stramenopiles</taxon>
        <taxon>Ochrophyta</taxon>
        <taxon>Bolidophyceae</taxon>
        <taxon>Parmales</taxon>
        <taxon>Triparmaceae</taxon>
        <taxon>Tetraparma</taxon>
    </lineage>
</organism>
<sequence length="177" mass="20093">MATIATSAAPVQEAYIHHSTFSGDLETGPDDIDLTVISADSISVQIWSLARSVRSLSMIDCFFVMLNAMLFHPGFLCLLWGPYFGYSAGRHYNQKHAAVYAIYYVLKLVGDFIMVTYLGTLFSILSIMIDMFIFSLMMRFRRGLLALNEEEINQLQSGALERMIIAQSMRHQAFVWR</sequence>
<evidence type="ECO:0000256" key="1">
    <source>
        <dbReference type="SAM" id="Phobius"/>
    </source>
</evidence>
<gene>
    <name evidence="2" type="ORF">TeGR_g1491</name>
</gene>
<keyword evidence="1" id="KW-1133">Transmembrane helix</keyword>
<feature type="transmembrane region" description="Helical" evidence="1">
    <location>
        <begin position="61"/>
        <end position="81"/>
    </location>
</feature>
<feature type="transmembrane region" description="Helical" evidence="1">
    <location>
        <begin position="101"/>
        <end position="134"/>
    </location>
</feature>
<proteinExistence type="predicted"/>
<protein>
    <submittedName>
        <fullName evidence="2">Uncharacterized protein</fullName>
    </submittedName>
</protein>
<keyword evidence="1" id="KW-0812">Transmembrane</keyword>
<evidence type="ECO:0000313" key="2">
    <source>
        <dbReference type="EMBL" id="GMI57335.1"/>
    </source>
</evidence>
<accession>A0ABQ6NDG5</accession>
<reference evidence="2 3" key="1">
    <citation type="journal article" date="2023" name="Commun. Biol.">
        <title>Genome analysis of Parmales, the sister group of diatoms, reveals the evolutionary specialization of diatoms from phago-mixotrophs to photoautotrophs.</title>
        <authorList>
            <person name="Ban H."/>
            <person name="Sato S."/>
            <person name="Yoshikawa S."/>
            <person name="Yamada K."/>
            <person name="Nakamura Y."/>
            <person name="Ichinomiya M."/>
            <person name="Sato N."/>
            <person name="Blanc-Mathieu R."/>
            <person name="Endo H."/>
            <person name="Kuwata A."/>
            <person name="Ogata H."/>
        </authorList>
    </citation>
    <scope>NUCLEOTIDE SEQUENCE [LARGE SCALE GENOMIC DNA]</scope>
</reference>
<dbReference type="Proteomes" id="UP001165060">
    <property type="component" value="Unassembled WGS sequence"/>
</dbReference>
<keyword evidence="1" id="KW-0472">Membrane</keyword>
<evidence type="ECO:0000313" key="3">
    <source>
        <dbReference type="Proteomes" id="UP001165060"/>
    </source>
</evidence>
<name>A0ABQ6NDG5_9STRA</name>
<comment type="caution">
    <text evidence="2">The sequence shown here is derived from an EMBL/GenBank/DDBJ whole genome shotgun (WGS) entry which is preliminary data.</text>
</comment>
<keyword evidence="3" id="KW-1185">Reference proteome</keyword>